<proteinExistence type="predicted"/>
<dbReference type="Gene3D" id="3.40.50.300">
    <property type="entry name" value="P-loop containing nucleotide triphosphate hydrolases"/>
    <property type="match status" value="1"/>
</dbReference>
<dbReference type="AlphaFoldDB" id="A0A2K8KLF0"/>
<dbReference type="RefSeq" id="WP_100254702.1">
    <property type="nucleotide sequence ID" value="NZ_CP024870.1"/>
</dbReference>
<reference evidence="1 2" key="1">
    <citation type="submission" date="2017-11" db="EMBL/GenBank/DDBJ databases">
        <title>Complete genome sequence of Spiroplasma clarkii CN-5 (DSM 19994).</title>
        <authorList>
            <person name="Tsai Y.-M."/>
            <person name="Chang A."/>
            <person name="Lo W.-S."/>
            <person name="Kuo C.-H."/>
        </authorList>
    </citation>
    <scope>NUCLEOTIDE SEQUENCE [LARGE SCALE GENOMIC DNA]</scope>
    <source>
        <strain evidence="1 2">CN-5</strain>
    </source>
</reference>
<organism evidence="1 2">
    <name type="scientific">Spiroplasma clarkii</name>
    <dbReference type="NCBI Taxonomy" id="2139"/>
    <lineage>
        <taxon>Bacteria</taxon>
        <taxon>Bacillati</taxon>
        <taxon>Mycoplasmatota</taxon>
        <taxon>Mollicutes</taxon>
        <taxon>Entomoplasmatales</taxon>
        <taxon>Spiroplasmataceae</taxon>
        <taxon>Spiroplasma</taxon>
    </lineage>
</organism>
<protein>
    <submittedName>
        <fullName evidence="1">Uncharacterized protein</fullName>
    </submittedName>
</protein>
<sequence>MRNYLSLNSKYFGKVKISFFNKLAVLYGPNDSKKSLLLNELSKVLNTKSGKTSGLSFDLFENGASDFQVIYLKEVFELSSELKFSKTGFLKDSILKYLNKKIYEEKVINNFDQQLSDISKNLASAVEEYFAENHLLDEIVGKIDFKTELQLNSVEVILEKLVKLNIYNEDNRTVEEKNYSKFLVRMLLLKIILNDVDLSDTLRPVIILLDLPESCADDLSISKLRNWIKLFAQNQIAWIVTINNSHSLRLLNPNIQSVNFFEKDKINFVVNYKNYVKNITIFSAFLESKYSNLDQFKFDLNKVLTVDDLKIEGQKFQKYYENILYKCFIYKNIVINEDEALNFFWEVNTTNDLTFHLNAKNICIILMMIIELKLNLKVTFNVKTQKLKNLIDLVF</sequence>
<dbReference type="Proteomes" id="UP000231179">
    <property type="component" value="Chromosome"/>
</dbReference>
<gene>
    <name evidence="1" type="ORF">SCLAR_v1c08530</name>
</gene>
<dbReference type="InterPro" id="IPR027417">
    <property type="entry name" value="P-loop_NTPase"/>
</dbReference>
<name>A0A2K8KLF0_9MOLU</name>
<accession>A0A2K8KLF0</accession>
<dbReference type="EMBL" id="CP024870">
    <property type="protein sequence ID" value="ATX71161.1"/>
    <property type="molecule type" value="Genomic_DNA"/>
</dbReference>
<keyword evidence="2" id="KW-1185">Reference proteome</keyword>
<evidence type="ECO:0000313" key="2">
    <source>
        <dbReference type="Proteomes" id="UP000231179"/>
    </source>
</evidence>
<dbReference type="SUPFAM" id="SSF52540">
    <property type="entry name" value="P-loop containing nucleoside triphosphate hydrolases"/>
    <property type="match status" value="1"/>
</dbReference>
<evidence type="ECO:0000313" key="1">
    <source>
        <dbReference type="EMBL" id="ATX71161.1"/>
    </source>
</evidence>